<evidence type="ECO:0000313" key="11">
    <source>
        <dbReference type="EMBL" id="TMQ58550.1"/>
    </source>
</evidence>
<organism evidence="11 12">
    <name type="scientific">Eiseniibacteriota bacterium</name>
    <dbReference type="NCBI Taxonomy" id="2212470"/>
    <lineage>
        <taxon>Bacteria</taxon>
        <taxon>Candidatus Eiseniibacteriota</taxon>
    </lineage>
</organism>
<evidence type="ECO:0000256" key="4">
    <source>
        <dbReference type="ARBA" id="ARBA00022692"/>
    </source>
</evidence>
<evidence type="ECO:0000256" key="9">
    <source>
        <dbReference type="SAM" id="Phobius"/>
    </source>
</evidence>
<dbReference type="PANTHER" id="PTHR30071:SF1">
    <property type="entry name" value="CYTOCHROME B_B6 PROTEIN-RELATED"/>
    <property type="match status" value="1"/>
</dbReference>
<dbReference type="InterPro" id="IPR002541">
    <property type="entry name" value="Cyt_c_assembly"/>
</dbReference>
<keyword evidence="5" id="KW-0201">Cytochrome c-type biogenesis</keyword>
<dbReference type="Proteomes" id="UP000316852">
    <property type="component" value="Unassembled WGS sequence"/>
</dbReference>
<reference evidence="11 12" key="1">
    <citation type="journal article" date="2019" name="Nat. Microbiol.">
        <title>Mediterranean grassland soil C-N compound turnover is dependent on rainfall and depth, and is mediated by genomically divergent microorganisms.</title>
        <authorList>
            <person name="Diamond S."/>
            <person name="Andeer P.F."/>
            <person name="Li Z."/>
            <person name="Crits-Christoph A."/>
            <person name="Burstein D."/>
            <person name="Anantharaman K."/>
            <person name="Lane K.R."/>
            <person name="Thomas B.C."/>
            <person name="Pan C."/>
            <person name="Northen T.R."/>
            <person name="Banfield J.F."/>
        </authorList>
    </citation>
    <scope>NUCLEOTIDE SEQUENCE [LARGE SCALE GENOMIC DNA]</scope>
    <source>
        <strain evidence="11">WS_6</strain>
    </source>
</reference>
<proteinExistence type="inferred from homology"/>
<keyword evidence="6 9" id="KW-1133">Transmembrane helix</keyword>
<protein>
    <recommendedName>
        <fullName evidence="3">Heme exporter protein C</fullName>
    </recommendedName>
</protein>
<feature type="transmembrane region" description="Helical" evidence="9">
    <location>
        <begin position="237"/>
        <end position="254"/>
    </location>
</feature>
<evidence type="ECO:0000313" key="12">
    <source>
        <dbReference type="Proteomes" id="UP000316852"/>
    </source>
</evidence>
<dbReference type="GO" id="GO:0005886">
    <property type="term" value="C:plasma membrane"/>
    <property type="evidence" value="ECO:0007669"/>
    <property type="project" value="TreeGrafter"/>
</dbReference>
<dbReference type="EMBL" id="VBOW01000032">
    <property type="protein sequence ID" value="TMQ58550.1"/>
    <property type="molecule type" value="Genomic_DNA"/>
</dbReference>
<feature type="transmembrane region" description="Helical" evidence="9">
    <location>
        <begin position="132"/>
        <end position="156"/>
    </location>
</feature>
<feature type="transmembrane region" description="Helical" evidence="9">
    <location>
        <begin position="102"/>
        <end position="125"/>
    </location>
</feature>
<gene>
    <name evidence="11" type="ORF">E6K76_07340</name>
</gene>
<comment type="subcellular location">
    <subcellularLocation>
        <location evidence="1">Membrane</location>
        <topology evidence="1">Multi-pass membrane protein</topology>
    </subcellularLocation>
</comment>
<dbReference type="Pfam" id="PF01578">
    <property type="entry name" value="Cytochrom_C_asm"/>
    <property type="match status" value="1"/>
</dbReference>
<evidence type="ECO:0000256" key="1">
    <source>
        <dbReference type="ARBA" id="ARBA00004141"/>
    </source>
</evidence>
<dbReference type="InterPro" id="IPR003557">
    <property type="entry name" value="Cyt_c_biogenesis_CcmC"/>
</dbReference>
<feature type="region of interest" description="Disordered" evidence="8">
    <location>
        <begin position="1"/>
        <end position="38"/>
    </location>
</feature>
<dbReference type="GO" id="GO:0020037">
    <property type="term" value="F:heme binding"/>
    <property type="evidence" value="ECO:0007669"/>
    <property type="project" value="InterPro"/>
</dbReference>
<dbReference type="GO" id="GO:0017004">
    <property type="term" value="P:cytochrome complex assembly"/>
    <property type="evidence" value="ECO:0007669"/>
    <property type="project" value="UniProtKB-KW"/>
</dbReference>
<dbReference type="InterPro" id="IPR045062">
    <property type="entry name" value="Cyt_c_biogenesis_CcsA/CcmC"/>
</dbReference>
<comment type="similarity">
    <text evidence="2">Belongs to the CcmC/CycZ/HelC family.</text>
</comment>
<accession>A0A538T4J9</accession>
<comment type="caution">
    <text evidence="11">The sequence shown here is derived from an EMBL/GenBank/DDBJ whole genome shotgun (WGS) entry which is preliminary data.</text>
</comment>
<feature type="transmembrane region" description="Helical" evidence="9">
    <location>
        <begin position="168"/>
        <end position="186"/>
    </location>
</feature>
<dbReference type="PRINTS" id="PR01386">
    <property type="entry name" value="CCMCBIOGNSIS"/>
</dbReference>
<evidence type="ECO:0000256" key="6">
    <source>
        <dbReference type="ARBA" id="ARBA00022989"/>
    </source>
</evidence>
<dbReference type="PANTHER" id="PTHR30071">
    <property type="entry name" value="HEME EXPORTER PROTEIN C"/>
    <property type="match status" value="1"/>
</dbReference>
<sequence>MDRRRQADPFALGGRHDRTGPGLGEDHGRDRRAGGRARRVALRGDSGGGRVNSTIPGWWSKGRVILWVLAIALVAGSLYAAFARAPVEAQMGVVQKIVYIHVPSAIVTLLAFGLTFAASIAFLATRVWVWDAVAASSCEVGMVFATIVLVSGPLWARSAWNTWWTWEPRLTTFLILWLLYGGYHVVRASIAGRAKRTVSAVLGIILFVNLPIVWKSVEWWRGSLHPRGVTMTGEMRQVLTLSMLAWIVFFVAAFQERLRLEALREAAESGVAAELPR</sequence>
<evidence type="ECO:0000256" key="8">
    <source>
        <dbReference type="SAM" id="MobiDB-lite"/>
    </source>
</evidence>
<evidence type="ECO:0000256" key="5">
    <source>
        <dbReference type="ARBA" id="ARBA00022748"/>
    </source>
</evidence>
<evidence type="ECO:0000256" key="7">
    <source>
        <dbReference type="ARBA" id="ARBA00023136"/>
    </source>
</evidence>
<name>A0A538T4J9_UNCEI</name>
<keyword evidence="4 9" id="KW-0812">Transmembrane</keyword>
<dbReference type="GO" id="GO:0015232">
    <property type="term" value="F:heme transmembrane transporter activity"/>
    <property type="evidence" value="ECO:0007669"/>
    <property type="project" value="InterPro"/>
</dbReference>
<feature type="transmembrane region" description="Helical" evidence="9">
    <location>
        <begin position="198"/>
        <end position="217"/>
    </location>
</feature>
<feature type="domain" description="Cytochrome c assembly protein" evidence="10">
    <location>
        <begin position="67"/>
        <end position="225"/>
    </location>
</feature>
<dbReference type="AlphaFoldDB" id="A0A538T4J9"/>
<evidence type="ECO:0000259" key="10">
    <source>
        <dbReference type="Pfam" id="PF01578"/>
    </source>
</evidence>
<feature type="compositionally biased region" description="Basic and acidic residues" evidence="8">
    <location>
        <begin position="14"/>
        <end position="33"/>
    </location>
</feature>
<feature type="transmembrane region" description="Helical" evidence="9">
    <location>
        <begin position="64"/>
        <end position="82"/>
    </location>
</feature>
<evidence type="ECO:0000256" key="3">
    <source>
        <dbReference type="ARBA" id="ARBA00016463"/>
    </source>
</evidence>
<evidence type="ECO:0000256" key="2">
    <source>
        <dbReference type="ARBA" id="ARBA00005840"/>
    </source>
</evidence>
<keyword evidence="7 9" id="KW-0472">Membrane</keyword>